<dbReference type="PANTHER" id="PTHR33908">
    <property type="entry name" value="MANNOSYLTRANSFERASE YKCB-RELATED"/>
    <property type="match status" value="1"/>
</dbReference>
<organism evidence="9">
    <name type="scientific">uncultured prokaryote</name>
    <dbReference type="NCBI Taxonomy" id="198431"/>
    <lineage>
        <taxon>unclassified sequences</taxon>
        <taxon>environmental samples</taxon>
    </lineage>
</organism>
<keyword evidence="2" id="KW-1003">Cell membrane</keyword>
<keyword evidence="7 8" id="KW-0472">Membrane</keyword>
<evidence type="ECO:0000256" key="4">
    <source>
        <dbReference type="ARBA" id="ARBA00022679"/>
    </source>
</evidence>
<evidence type="ECO:0000256" key="1">
    <source>
        <dbReference type="ARBA" id="ARBA00004651"/>
    </source>
</evidence>
<dbReference type="GO" id="GO:0016763">
    <property type="term" value="F:pentosyltransferase activity"/>
    <property type="evidence" value="ECO:0007669"/>
    <property type="project" value="TreeGrafter"/>
</dbReference>
<dbReference type="InterPro" id="IPR050297">
    <property type="entry name" value="LipidA_mod_glycosyltrf_83"/>
</dbReference>
<keyword evidence="3" id="KW-0328">Glycosyltransferase</keyword>
<evidence type="ECO:0000256" key="3">
    <source>
        <dbReference type="ARBA" id="ARBA00022676"/>
    </source>
</evidence>
<dbReference type="GO" id="GO:0008610">
    <property type="term" value="P:lipid biosynthetic process"/>
    <property type="evidence" value="ECO:0007669"/>
    <property type="project" value="UniProtKB-ARBA"/>
</dbReference>
<feature type="transmembrane region" description="Helical" evidence="8">
    <location>
        <begin position="216"/>
        <end position="237"/>
    </location>
</feature>
<keyword evidence="5 8" id="KW-0812">Transmembrane</keyword>
<evidence type="ECO:0000256" key="8">
    <source>
        <dbReference type="SAM" id="Phobius"/>
    </source>
</evidence>
<evidence type="ECO:0000256" key="7">
    <source>
        <dbReference type="ARBA" id="ARBA00023136"/>
    </source>
</evidence>
<feature type="transmembrane region" description="Helical" evidence="8">
    <location>
        <begin position="298"/>
        <end position="316"/>
    </location>
</feature>
<reference evidence="9" key="2">
    <citation type="journal article" date="2012" name="PLoS ONE">
        <title>A Deeply Branching Thermophilic Bacterium with an Ancient Acetyl-CoA Pathway Dominates a Subsurface Ecosystem.</title>
        <authorList>
            <person name="Takami H."/>
            <person name="Noguchi H."/>
            <person name="Takaki Y."/>
            <person name="Uchiyama I."/>
            <person name="Toyoda A."/>
            <person name="Nishi S."/>
            <person name="Chee G.-J."/>
            <person name="Arai W."/>
            <person name="Nunoura T."/>
            <person name="Itoh T."/>
            <person name="Hattori M."/>
            <person name="Takai K."/>
        </authorList>
    </citation>
    <scope>NUCLEOTIDE SEQUENCE</scope>
</reference>
<keyword evidence="6 8" id="KW-1133">Transmembrane helix</keyword>
<evidence type="ECO:0000313" key="9">
    <source>
        <dbReference type="EMBL" id="BAL52597.1"/>
    </source>
</evidence>
<protein>
    <submittedName>
        <fullName evidence="9">Hypothetical conserved protein</fullName>
    </submittedName>
</protein>
<gene>
    <name evidence="9" type="ORF">HGMM_F01F09C37</name>
</gene>
<feature type="transmembrane region" description="Helical" evidence="8">
    <location>
        <begin position="336"/>
        <end position="355"/>
    </location>
</feature>
<dbReference type="EMBL" id="AP011632">
    <property type="protein sequence ID" value="BAL52597.1"/>
    <property type="molecule type" value="Genomic_DNA"/>
</dbReference>
<reference evidence="9" key="1">
    <citation type="journal article" date="2005" name="Environ. Microbiol.">
        <title>Genetic and functional properties of uncultivated thermophilic crenarchaeotes from a subsurface gold mine as revealed by analysis of genome fragments.</title>
        <authorList>
            <person name="Nunoura T."/>
            <person name="Hirayama H."/>
            <person name="Takami H."/>
            <person name="Oida H."/>
            <person name="Nishi S."/>
            <person name="Shimamura S."/>
            <person name="Suzuki Y."/>
            <person name="Inagaki F."/>
            <person name="Takai K."/>
            <person name="Nealson K.H."/>
            <person name="Horikoshi K."/>
        </authorList>
    </citation>
    <scope>NUCLEOTIDE SEQUENCE</scope>
</reference>
<feature type="transmembrane region" description="Helical" evidence="8">
    <location>
        <begin position="181"/>
        <end position="204"/>
    </location>
</feature>
<feature type="transmembrane region" description="Helical" evidence="8">
    <location>
        <begin position="125"/>
        <end position="142"/>
    </location>
</feature>
<dbReference type="PANTHER" id="PTHR33908:SF11">
    <property type="entry name" value="MEMBRANE PROTEIN"/>
    <property type="match status" value="1"/>
</dbReference>
<accession>H5S8W1</accession>
<evidence type="ECO:0000256" key="6">
    <source>
        <dbReference type="ARBA" id="ARBA00022989"/>
    </source>
</evidence>
<evidence type="ECO:0000256" key="2">
    <source>
        <dbReference type="ARBA" id="ARBA00022475"/>
    </source>
</evidence>
<dbReference type="AlphaFoldDB" id="H5S8W1"/>
<name>H5S8W1_9ZZZZ</name>
<keyword evidence="4" id="KW-0808">Transferase</keyword>
<feature type="transmembrane region" description="Helical" evidence="8">
    <location>
        <begin position="402"/>
        <end position="427"/>
    </location>
</feature>
<feature type="transmembrane region" description="Helical" evidence="8">
    <location>
        <begin position="148"/>
        <end position="169"/>
    </location>
</feature>
<feature type="transmembrane region" description="Helical" evidence="8">
    <location>
        <begin position="89"/>
        <end position="118"/>
    </location>
</feature>
<proteinExistence type="predicted"/>
<feature type="transmembrane region" description="Helical" evidence="8">
    <location>
        <begin position="12"/>
        <end position="32"/>
    </location>
</feature>
<evidence type="ECO:0000256" key="5">
    <source>
        <dbReference type="ARBA" id="ARBA00022692"/>
    </source>
</evidence>
<dbReference type="GO" id="GO:0005886">
    <property type="term" value="C:plasma membrane"/>
    <property type="evidence" value="ECO:0007669"/>
    <property type="project" value="UniProtKB-SubCell"/>
</dbReference>
<comment type="subcellular location">
    <subcellularLocation>
        <location evidence="1">Cell membrane</location>
        <topology evidence="1">Multi-pass membrane protein</topology>
    </subcellularLocation>
</comment>
<feature type="transmembrane region" description="Helical" evidence="8">
    <location>
        <begin position="367"/>
        <end position="390"/>
    </location>
</feature>
<sequence length="526" mass="57059">MRIDPRSLPARLHLLLAGSVVTASLLLNRTVFESVPHTEDEVAFLFQAATLARGHLVAPAPPVPDAFAIPFVIVRDGMWFGKYPPGYPLVLALGVLVGYPPIVNALSAGLCVLLVVLLAHRVYDLPTGLLAATLLAASPFFLLQAASFMAHTVCLLLTLMFLLSFAATLQKPSLAKAFPGAGAVALLVLARPLTAVGVLLPFVVGSLWRLWRYPTWRPLALCYAAGGLLGSIGLLAYNRLTTGNPFLFGYELWWPFDKVGFGPGISPDGRHTLAEGILNTRSNIQLLEEVLYGWPGDLDLLPALLGIVLAAIRLALHPLRQVADSRAVPLDVAFDLALAAQATTLIAVHVAYWTPGQMYGPRYYFEALGAIALLSARGLLSIAAGVRWLWRLVTLRHDVPEPLVASGALLLATLAGWGLFVTAVPWWRSYSGWYDIHAEPARTVAAQAPPHSLVLLPVSYWTEYAPFFVRNSPLLDSPVLYAHDLGSRNIQLAAAFPDRHIYRFRDGQLVPLVLLPDTPSASTSRR</sequence>